<comment type="caution">
    <text evidence="2">The sequence shown here is derived from an EMBL/GenBank/DDBJ whole genome shotgun (WGS) entry which is preliminary data.</text>
</comment>
<gene>
    <name evidence="2" type="ORF">S12H4_44477</name>
</gene>
<organism evidence="2">
    <name type="scientific">marine sediment metagenome</name>
    <dbReference type="NCBI Taxonomy" id="412755"/>
    <lineage>
        <taxon>unclassified sequences</taxon>
        <taxon>metagenomes</taxon>
        <taxon>ecological metagenomes</taxon>
    </lineage>
</organism>
<dbReference type="InterPro" id="IPR036852">
    <property type="entry name" value="Peptidase_S8/S53_dom_sf"/>
</dbReference>
<accession>X1UCY8</accession>
<feature type="non-terminal residue" evidence="2">
    <location>
        <position position="257"/>
    </location>
</feature>
<name>X1UCY8_9ZZZZ</name>
<proteinExistence type="predicted"/>
<dbReference type="InterPro" id="IPR000209">
    <property type="entry name" value="Peptidase_S8/S53_dom"/>
</dbReference>
<feature type="non-terminal residue" evidence="2">
    <location>
        <position position="1"/>
    </location>
</feature>
<sequence>AFIDEFPETLADFVVRGFPAHWANRVIEYHGKGGGFKHGLMTSTIAADLAPQAKLGLISFETDIFGALFEIEQWVDKYPEYQIVSSNSWTFVYKEDAYHNEFNPFNRKVVELSERGVVFLWGTGNWGKPGDHPEGICDYDTRAEDFPIEIGYPAALECVLSVAGVDALGEKVLHFSSVGPAVDGMPDPDIAAPSMFISPLSPFDGRATGTSASTPVAASAVACALTNLRVRDPVGFVHSVQQSASDRGAPGWDVEFG</sequence>
<dbReference type="GO" id="GO:0004252">
    <property type="term" value="F:serine-type endopeptidase activity"/>
    <property type="evidence" value="ECO:0007669"/>
    <property type="project" value="InterPro"/>
</dbReference>
<dbReference type="GO" id="GO:0006508">
    <property type="term" value="P:proteolysis"/>
    <property type="evidence" value="ECO:0007669"/>
    <property type="project" value="InterPro"/>
</dbReference>
<protein>
    <recommendedName>
        <fullName evidence="1">Peptidase S8/S53 domain-containing protein</fullName>
    </recommendedName>
</protein>
<dbReference type="Gene3D" id="3.40.50.200">
    <property type="entry name" value="Peptidase S8/S53 domain"/>
    <property type="match status" value="1"/>
</dbReference>
<evidence type="ECO:0000313" key="2">
    <source>
        <dbReference type="EMBL" id="GAJ15383.1"/>
    </source>
</evidence>
<feature type="domain" description="Peptidase S8/S53" evidence="1">
    <location>
        <begin position="46"/>
        <end position="257"/>
    </location>
</feature>
<evidence type="ECO:0000259" key="1">
    <source>
        <dbReference type="Pfam" id="PF00082"/>
    </source>
</evidence>
<reference evidence="2" key="1">
    <citation type="journal article" date="2014" name="Front. Microbiol.">
        <title>High frequency of phylogenetically diverse reductive dehalogenase-homologous genes in deep subseafloor sedimentary metagenomes.</title>
        <authorList>
            <person name="Kawai M."/>
            <person name="Futagami T."/>
            <person name="Toyoda A."/>
            <person name="Takaki Y."/>
            <person name="Nishi S."/>
            <person name="Hori S."/>
            <person name="Arai W."/>
            <person name="Tsubouchi T."/>
            <person name="Morono Y."/>
            <person name="Uchiyama I."/>
            <person name="Ito T."/>
            <person name="Fujiyama A."/>
            <person name="Inagaki F."/>
            <person name="Takami H."/>
        </authorList>
    </citation>
    <scope>NUCLEOTIDE SEQUENCE</scope>
    <source>
        <strain evidence="2">Expedition CK06-06</strain>
    </source>
</reference>
<dbReference type="Pfam" id="PF00082">
    <property type="entry name" value="Peptidase_S8"/>
    <property type="match status" value="1"/>
</dbReference>
<dbReference type="SUPFAM" id="SSF52743">
    <property type="entry name" value="Subtilisin-like"/>
    <property type="match status" value="1"/>
</dbReference>
<dbReference type="EMBL" id="BARW01027405">
    <property type="protein sequence ID" value="GAJ15383.1"/>
    <property type="molecule type" value="Genomic_DNA"/>
</dbReference>
<dbReference type="AlphaFoldDB" id="X1UCY8"/>